<dbReference type="EMBL" id="GBXM01031212">
    <property type="protein sequence ID" value="JAH77365.1"/>
    <property type="molecule type" value="Transcribed_RNA"/>
</dbReference>
<organism evidence="2">
    <name type="scientific">Anguilla anguilla</name>
    <name type="common">European freshwater eel</name>
    <name type="synonym">Muraena anguilla</name>
    <dbReference type="NCBI Taxonomy" id="7936"/>
    <lineage>
        <taxon>Eukaryota</taxon>
        <taxon>Metazoa</taxon>
        <taxon>Chordata</taxon>
        <taxon>Craniata</taxon>
        <taxon>Vertebrata</taxon>
        <taxon>Euteleostomi</taxon>
        <taxon>Actinopterygii</taxon>
        <taxon>Neopterygii</taxon>
        <taxon>Teleostei</taxon>
        <taxon>Anguilliformes</taxon>
        <taxon>Anguillidae</taxon>
        <taxon>Anguilla</taxon>
    </lineage>
</organism>
<evidence type="ECO:0000313" key="2">
    <source>
        <dbReference type="EMBL" id="JAH77365.1"/>
    </source>
</evidence>
<feature type="chain" id="PRO_5002434067" evidence="1">
    <location>
        <begin position="17"/>
        <end position="33"/>
    </location>
</feature>
<sequence length="33" mass="3886">MILWFYFLLNVLLSWSLFLGCRSPHQPLCNVAC</sequence>
<keyword evidence="1" id="KW-0732">Signal</keyword>
<evidence type="ECO:0000256" key="1">
    <source>
        <dbReference type="SAM" id="SignalP"/>
    </source>
</evidence>
<feature type="signal peptide" evidence="1">
    <location>
        <begin position="1"/>
        <end position="16"/>
    </location>
</feature>
<name>A0A0E9VIY7_ANGAN</name>
<dbReference type="AlphaFoldDB" id="A0A0E9VIY7"/>
<reference evidence="2" key="2">
    <citation type="journal article" date="2015" name="Fish Shellfish Immunol.">
        <title>Early steps in the European eel (Anguilla anguilla)-Vibrio vulnificus interaction in the gills: Role of the RtxA13 toxin.</title>
        <authorList>
            <person name="Callol A."/>
            <person name="Pajuelo D."/>
            <person name="Ebbesson L."/>
            <person name="Teles M."/>
            <person name="MacKenzie S."/>
            <person name="Amaro C."/>
        </authorList>
    </citation>
    <scope>NUCLEOTIDE SEQUENCE</scope>
</reference>
<protein>
    <submittedName>
        <fullName evidence="2">Uncharacterized protein</fullName>
    </submittedName>
</protein>
<reference evidence="2" key="1">
    <citation type="submission" date="2014-11" db="EMBL/GenBank/DDBJ databases">
        <authorList>
            <person name="Amaro Gonzalez C."/>
        </authorList>
    </citation>
    <scope>NUCLEOTIDE SEQUENCE</scope>
</reference>
<accession>A0A0E9VIY7</accession>
<proteinExistence type="predicted"/>